<accession>A0A8X6VM09</accession>
<gene>
    <name evidence="1" type="primary">AVEN_235934_1</name>
    <name evidence="1" type="ORF">TNCV_2046801</name>
</gene>
<dbReference type="Proteomes" id="UP000887159">
    <property type="component" value="Unassembled WGS sequence"/>
</dbReference>
<protein>
    <submittedName>
        <fullName evidence="1">Uncharacterized protein</fullName>
    </submittedName>
</protein>
<keyword evidence="2" id="KW-1185">Reference proteome</keyword>
<evidence type="ECO:0000313" key="2">
    <source>
        <dbReference type="Proteomes" id="UP000887159"/>
    </source>
</evidence>
<comment type="caution">
    <text evidence="1">The sequence shown here is derived from an EMBL/GenBank/DDBJ whole genome shotgun (WGS) entry which is preliminary data.</text>
</comment>
<proteinExistence type="predicted"/>
<reference evidence="1" key="1">
    <citation type="submission" date="2020-08" db="EMBL/GenBank/DDBJ databases">
        <title>Multicomponent nature underlies the extraordinary mechanical properties of spider dragline silk.</title>
        <authorList>
            <person name="Kono N."/>
            <person name="Nakamura H."/>
            <person name="Mori M."/>
            <person name="Yoshida Y."/>
            <person name="Ohtoshi R."/>
            <person name="Malay A.D."/>
            <person name="Moran D.A.P."/>
            <person name="Tomita M."/>
            <person name="Numata K."/>
            <person name="Arakawa K."/>
        </authorList>
    </citation>
    <scope>NUCLEOTIDE SEQUENCE</scope>
</reference>
<name>A0A8X6VM09_TRICX</name>
<dbReference type="AlphaFoldDB" id="A0A8X6VM09"/>
<sequence>MRQFLPLGNFHWLNSEQLHKFNVLELDKDSDIGCILEEDLLYPKHLHNKPNDLPLAPEHFLITYDMLSNYSKEPCDEFGLKNTCPSK</sequence>
<dbReference type="EMBL" id="BMAU01021348">
    <property type="protein sequence ID" value="GFY18274.1"/>
    <property type="molecule type" value="Genomic_DNA"/>
</dbReference>
<evidence type="ECO:0000313" key="1">
    <source>
        <dbReference type="EMBL" id="GFY18274.1"/>
    </source>
</evidence>
<organism evidence="1 2">
    <name type="scientific">Trichonephila clavipes</name>
    <name type="common">Golden silk orbweaver</name>
    <name type="synonym">Nephila clavipes</name>
    <dbReference type="NCBI Taxonomy" id="2585209"/>
    <lineage>
        <taxon>Eukaryota</taxon>
        <taxon>Metazoa</taxon>
        <taxon>Ecdysozoa</taxon>
        <taxon>Arthropoda</taxon>
        <taxon>Chelicerata</taxon>
        <taxon>Arachnida</taxon>
        <taxon>Araneae</taxon>
        <taxon>Araneomorphae</taxon>
        <taxon>Entelegynae</taxon>
        <taxon>Araneoidea</taxon>
        <taxon>Nephilidae</taxon>
        <taxon>Trichonephila</taxon>
    </lineage>
</organism>